<name>A0A918XV52_9PROT</name>
<protein>
    <recommendedName>
        <fullName evidence="3">PAS domain-containing protein</fullName>
    </recommendedName>
</protein>
<evidence type="ECO:0000313" key="2">
    <source>
        <dbReference type="Proteomes" id="UP000630353"/>
    </source>
</evidence>
<dbReference type="RefSeq" id="WP_189993271.1">
    <property type="nucleotide sequence ID" value="NZ_BMZS01000010.1"/>
</dbReference>
<sequence length="158" mass="18351">MTVDPSTMGRPELRALLAIWEARRDGADLPRKVRFAPVDVSEFMANMLFVEVSDSGPRFRYREVGVELTRIYGRDVTDRYLDQMPVLFRRFAEPAYREVLATRDATYGSFRFVRNWWIATYERLMLPLAGDDGVIVEVAVAIYPRFTPRGPGRRRRDA</sequence>
<organism evidence="1 2">
    <name type="scientific">Thalassobaculum fulvum</name>
    <dbReference type="NCBI Taxonomy" id="1633335"/>
    <lineage>
        <taxon>Bacteria</taxon>
        <taxon>Pseudomonadati</taxon>
        <taxon>Pseudomonadota</taxon>
        <taxon>Alphaproteobacteria</taxon>
        <taxon>Rhodospirillales</taxon>
        <taxon>Thalassobaculaceae</taxon>
        <taxon>Thalassobaculum</taxon>
    </lineage>
</organism>
<comment type="caution">
    <text evidence="1">The sequence shown here is derived from an EMBL/GenBank/DDBJ whole genome shotgun (WGS) entry which is preliminary data.</text>
</comment>
<dbReference type="Pfam" id="PF07310">
    <property type="entry name" value="PAS_5"/>
    <property type="match status" value="1"/>
</dbReference>
<reference evidence="1" key="2">
    <citation type="submission" date="2020-09" db="EMBL/GenBank/DDBJ databases">
        <authorList>
            <person name="Sun Q."/>
            <person name="Kim S."/>
        </authorList>
    </citation>
    <scope>NUCLEOTIDE SEQUENCE</scope>
    <source>
        <strain evidence="1">KCTC 42651</strain>
    </source>
</reference>
<proteinExistence type="predicted"/>
<evidence type="ECO:0008006" key="3">
    <source>
        <dbReference type="Google" id="ProtNLM"/>
    </source>
</evidence>
<dbReference type="InterPro" id="IPR009922">
    <property type="entry name" value="DUF1457"/>
</dbReference>
<evidence type="ECO:0000313" key="1">
    <source>
        <dbReference type="EMBL" id="GHD58648.1"/>
    </source>
</evidence>
<reference evidence="1" key="1">
    <citation type="journal article" date="2014" name="Int. J. Syst. Evol. Microbiol.">
        <title>Complete genome sequence of Corynebacterium casei LMG S-19264T (=DSM 44701T), isolated from a smear-ripened cheese.</title>
        <authorList>
            <consortium name="US DOE Joint Genome Institute (JGI-PGF)"/>
            <person name="Walter F."/>
            <person name="Albersmeier A."/>
            <person name="Kalinowski J."/>
            <person name="Ruckert C."/>
        </authorList>
    </citation>
    <scope>NUCLEOTIDE SEQUENCE</scope>
    <source>
        <strain evidence="1">KCTC 42651</strain>
    </source>
</reference>
<gene>
    <name evidence="1" type="ORF">GCM10017083_41920</name>
</gene>
<keyword evidence="2" id="KW-1185">Reference proteome</keyword>
<dbReference type="AlphaFoldDB" id="A0A918XV52"/>
<dbReference type="EMBL" id="BMZS01000010">
    <property type="protein sequence ID" value="GHD58648.1"/>
    <property type="molecule type" value="Genomic_DNA"/>
</dbReference>
<accession>A0A918XV52</accession>
<dbReference type="Proteomes" id="UP000630353">
    <property type="component" value="Unassembled WGS sequence"/>
</dbReference>